<dbReference type="EMBL" id="JAUNZN010000134">
    <property type="protein sequence ID" value="KAK4805269.1"/>
    <property type="molecule type" value="Genomic_DNA"/>
</dbReference>
<dbReference type="AlphaFoldDB" id="A0AAN7MGP5"/>
<dbReference type="SUPFAM" id="SSF56672">
    <property type="entry name" value="DNA/RNA polymerases"/>
    <property type="match status" value="1"/>
</dbReference>
<protein>
    <submittedName>
        <fullName evidence="1">Uncharacterized protein</fullName>
    </submittedName>
</protein>
<dbReference type="InterPro" id="IPR043128">
    <property type="entry name" value="Rev_trsase/Diguanyl_cyclase"/>
</dbReference>
<name>A0AAN7MGP5_MYCAM</name>
<sequence>MTKNQLKRYCNQRWPQYPWEDNPNEKLNISEDILNAVIPPVWASEIPGRAKNATLVKTALKPGAQPVRQSEFNTPILHVKKPHSSEYRLGFENGPTSFGKVPAKELEPWQIDHDAVTLLQYVDDLLIGSDS</sequence>
<evidence type="ECO:0000313" key="1">
    <source>
        <dbReference type="EMBL" id="KAK4805269.1"/>
    </source>
</evidence>
<organism evidence="1 2">
    <name type="scientific">Mycteria americana</name>
    <name type="common">Wood stork</name>
    <dbReference type="NCBI Taxonomy" id="33587"/>
    <lineage>
        <taxon>Eukaryota</taxon>
        <taxon>Metazoa</taxon>
        <taxon>Chordata</taxon>
        <taxon>Craniata</taxon>
        <taxon>Vertebrata</taxon>
        <taxon>Euteleostomi</taxon>
        <taxon>Archelosauria</taxon>
        <taxon>Archosauria</taxon>
        <taxon>Dinosauria</taxon>
        <taxon>Saurischia</taxon>
        <taxon>Theropoda</taxon>
        <taxon>Coelurosauria</taxon>
        <taxon>Aves</taxon>
        <taxon>Neognathae</taxon>
        <taxon>Neoaves</taxon>
        <taxon>Aequornithes</taxon>
        <taxon>Ciconiiformes</taxon>
        <taxon>Ciconiidae</taxon>
        <taxon>Mycteria</taxon>
    </lineage>
</organism>
<dbReference type="InterPro" id="IPR043502">
    <property type="entry name" value="DNA/RNA_pol_sf"/>
</dbReference>
<evidence type="ECO:0000313" key="2">
    <source>
        <dbReference type="Proteomes" id="UP001333110"/>
    </source>
</evidence>
<proteinExistence type="predicted"/>
<comment type="caution">
    <text evidence="1">The sequence shown here is derived from an EMBL/GenBank/DDBJ whole genome shotgun (WGS) entry which is preliminary data.</text>
</comment>
<dbReference type="Gene3D" id="3.30.70.270">
    <property type="match status" value="1"/>
</dbReference>
<keyword evidence="2" id="KW-1185">Reference proteome</keyword>
<gene>
    <name evidence="1" type="ORF">QYF61_018310</name>
</gene>
<reference evidence="1 2" key="1">
    <citation type="journal article" date="2023" name="J. Hered.">
        <title>Chromosome-level genome of the wood stork (Mycteria americana) provides insight into avian chromosome evolution.</title>
        <authorList>
            <person name="Flamio R. Jr."/>
            <person name="Ramstad K.M."/>
        </authorList>
    </citation>
    <scope>NUCLEOTIDE SEQUENCE [LARGE SCALE GENOMIC DNA]</scope>
    <source>
        <strain evidence="1">JAX WOST 10</strain>
    </source>
</reference>
<dbReference type="Proteomes" id="UP001333110">
    <property type="component" value="Unassembled WGS sequence"/>
</dbReference>
<accession>A0AAN7MGP5</accession>